<dbReference type="Proteomes" id="UP001597196">
    <property type="component" value="Unassembled WGS sequence"/>
</dbReference>
<dbReference type="SUPFAM" id="SSF53383">
    <property type="entry name" value="PLP-dependent transferases"/>
    <property type="match status" value="1"/>
</dbReference>
<dbReference type="InterPro" id="IPR015421">
    <property type="entry name" value="PyrdxlP-dep_Trfase_major"/>
</dbReference>
<evidence type="ECO:0000256" key="4">
    <source>
        <dbReference type="ARBA" id="ARBA00023239"/>
    </source>
</evidence>
<dbReference type="InterPro" id="IPR015424">
    <property type="entry name" value="PyrdxlP-dep_Trfase"/>
</dbReference>
<dbReference type="Gene3D" id="3.40.640.10">
    <property type="entry name" value="Type I PLP-dependent aspartate aminotransferase-like (Major domain)"/>
    <property type="match status" value="1"/>
</dbReference>
<dbReference type="PANTHER" id="PTHR43525">
    <property type="entry name" value="PROTEIN MALY"/>
    <property type="match status" value="1"/>
</dbReference>
<dbReference type="InterPro" id="IPR027619">
    <property type="entry name" value="C-S_lyase_PatB-like"/>
</dbReference>
<evidence type="ECO:0000256" key="3">
    <source>
        <dbReference type="ARBA" id="ARBA00022898"/>
    </source>
</evidence>
<evidence type="ECO:0000256" key="1">
    <source>
        <dbReference type="ARBA" id="ARBA00001933"/>
    </source>
</evidence>
<evidence type="ECO:0000256" key="5">
    <source>
        <dbReference type="ARBA" id="ARBA00037974"/>
    </source>
</evidence>
<reference evidence="8" key="1">
    <citation type="journal article" date="2019" name="Int. J. Syst. Evol. Microbiol.">
        <title>The Global Catalogue of Microorganisms (GCM) 10K type strain sequencing project: providing services to taxonomists for standard genome sequencing and annotation.</title>
        <authorList>
            <consortium name="The Broad Institute Genomics Platform"/>
            <consortium name="The Broad Institute Genome Sequencing Center for Infectious Disease"/>
            <person name="Wu L."/>
            <person name="Ma J."/>
        </authorList>
    </citation>
    <scope>NUCLEOTIDE SEQUENCE [LARGE SCALE GENOMIC DNA]</scope>
    <source>
        <strain evidence="8">CCM 8980</strain>
    </source>
</reference>
<sequence>MTLTEENKEFIKTHLVDRRGTDNEKWDGQRAEFGTDGLLPMWIADMEFSTPQPIKDALIARVNSGVFGYPLVPKGYYDALANWMQTRHNTEVKAEWVRFDVGVVNALYRMVAWLTKPGEPVVIMQPVYYPFMKAIENQGRVVVSADLVQNDSGWHIDFDALEKAFARPDVHVTILCSPHNPVGRIWTATELAQVLALADKYQVLVISDEIHQDFEIGGPRFTSTLSIDNGRYQGNLIVLNAASKTFNLASLRNAHIIIPDEARRADYDAFATAHNAVAGTLLGQVATQAGYEHGGPWLTQLIQVIRHNYGELQAAFAAGAPDVRLSALEGTYLSFVDLGAYMKPDAIQPFVQDQCRIAVDYGAWFSPKTATCIRMNLATDPKLVLEAADRVITALHQR</sequence>
<comment type="cofactor">
    <cofactor evidence="1">
        <name>pyridoxal 5'-phosphate</name>
        <dbReference type="ChEBI" id="CHEBI:597326"/>
    </cofactor>
</comment>
<dbReference type="InterPro" id="IPR015422">
    <property type="entry name" value="PyrdxlP-dep_Trfase_small"/>
</dbReference>
<dbReference type="EMBL" id="JBHTOC010000007">
    <property type="protein sequence ID" value="MFD1429828.1"/>
    <property type="molecule type" value="Genomic_DNA"/>
</dbReference>
<keyword evidence="3" id="KW-0663">Pyridoxal phosphate</keyword>
<dbReference type="RefSeq" id="WP_203627710.1">
    <property type="nucleotide sequence ID" value="NZ_BOLQ01000014.1"/>
</dbReference>
<comment type="caution">
    <text evidence="7">The sequence shown here is derived from an EMBL/GenBank/DDBJ whole genome shotgun (WGS) entry which is preliminary data.</text>
</comment>
<dbReference type="EC" id="4.4.1.13" evidence="2"/>
<name>A0ABW4CJ94_9LACO</name>
<accession>A0ABW4CJ94</accession>
<dbReference type="InterPro" id="IPR004839">
    <property type="entry name" value="Aminotransferase_I/II_large"/>
</dbReference>
<dbReference type="NCBIfam" id="TIGR04350">
    <property type="entry name" value="C_S_lyase_PatB"/>
    <property type="match status" value="1"/>
</dbReference>
<evidence type="ECO:0000313" key="7">
    <source>
        <dbReference type="EMBL" id="MFD1429828.1"/>
    </source>
</evidence>
<protein>
    <recommendedName>
        <fullName evidence="2">cysteine-S-conjugate beta-lyase</fullName>
        <ecNumber evidence="2">4.4.1.13</ecNumber>
    </recommendedName>
</protein>
<dbReference type="PANTHER" id="PTHR43525:SF1">
    <property type="entry name" value="PROTEIN MALY"/>
    <property type="match status" value="1"/>
</dbReference>
<dbReference type="Gene3D" id="3.90.1150.10">
    <property type="entry name" value="Aspartate Aminotransferase, domain 1"/>
    <property type="match status" value="1"/>
</dbReference>
<keyword evidence="8" id="KW-1185">Reference proteome</keyword>
<feature type="domain" description="Aminotransferase class I/classII large" evidence="6">
    <location>
        <begin position="74"/>
        <end position="391"/>
    </location>
</feature>
<comment type="similarity">
    <text evidence="5">Belongs to the class-II pyridoxal-phosphate-dependent aminotransferase family. MalY/PatB cystathionine beta-lyase subfamily.</text>
</comment>
<proteinExistence type="inferred from homology"/>
<evidence type="ECO:0000313" key="8">
    <source>
        <dbReference type="Proteomes" id="UP001597196"/>
    </source>
</evidence>
<evidence type="ECO:0000259" key="6">
    <source>
        <dbReference type="Pfam" id="PF00155"/>
    </source>
</evidence>
<evidence type="ECO:0000256" key="2">
    <source>
        <dbReference type="ARBA" id="ARBA00012224"/>
    </source>
</evidence>
<dbReference type="CDD" id="cd00609">
    <property type="entry name" value="AAT_like"/>
    <property type="match status" value="1"/>
</dbReference>
<gene>
    <name evidence="7" type="ORF">ACFQ4P_06160</name>
</gene>
<dbReference type="GO" id="GO:0047804">
    <property type="term" value="F:cysteine-S-conjugate beta-lyase activity"/>
    <property type="evidence" value="ECO:0007669"/>
    <property type="project" value="UniProtKB-EC"/>
</dbReference>
<dbReference type="Pfam" id="PF00155">
    <property type="entry name" value="Aminotran_1_2"/>
    <property type="match status" value="1"/>
</dbReference>
<organism evidence="7 8">
    <name type="scientific">Lacticaseibacillus mingshuiensis</name>
    <dbReference type="NCBI Taxonomy" id="2799574"/>
    <lineage>
        <taxon>Bacteria</taxon>
        <taxon>Bacillati</taxon>
        <taxon>Bacillota</taxon>
        <taxon>Bacilli</taxon>
        <taxon>Lactobacillales</taxon>
        <taxon>Lactobacillaceae</taxon>
        <taxon>Lacticaseibacillus</taxon>
    </lineage>
</organism>
<dbReference type="InterPro" id="IPR051798">
    <property type="entry name" value="Class-II_PLP-Dep_Aminotrans"/>
</dbReference>
<keyword evidence="4 7" id="KW-0456">Lyase</keyword>